<evidence type="ECO:0000313" key="3">
    <source>
        <dbReference type="EMBL" id="CAI8038785.1"/>
    </source>
</evidence>
<keyword evidence="1" id="KW-0560">Oxidoreductase</keyword>
<keyword evidence="4" id="KW-1185">Reference proteome</keyword>
<evidence type="ECO:0000313" key="4">
    <source>
        <dbReference type="Proteomes" id="UP001174909"/>
    </source>
</evidence>
<dbReference type="AlphaFoldDB" id="A0AA35X5D8"/>
<comment type="caution">
    <text evidence="3">The sequence shown here is derived from an EMBL/GenBank/DDBJ whole genome shotgun (WGS) entry which is preliminary data.</text>
</comment>
<name>A0AA35X5D8_GEOBA</name>
<dbReference type="PANTHER" id="PTHR42897">
    <property type="entry name" value="PYRUVATE SYNTHASE SUBUNIT PORB"/>
    <property type="match status" value="1"/>
</dbReference>
<gene>
    <name evidence="3" type="ORF">GBAR_LOCUS21624</name>
</gene>
<dbReference type="EMBL" id="CASHTH010003010">
    <property type="protein sequence ID" value="CAI8038785.1"/>
    <property type="molecule type" value="Genomic_DNA"/>
</dbReference>
<feature type="domain" description="Thiamine pyrophosphate enzyme TPP-binding" evidence="2">
    <location>
        <begin position="59"/>
        <end position="197"/>
    </location>
</feature>
<accession>A0AA35X5D8</accession>
<evidence type="ECO:0000259" key="2">
    <source>
        <dbReference type="Pfam" id="PF02775"/>
    </source>
</evidence>
<protein>
    <submittedName>
        <fullName evidence="3">Pyruvate synthase subunit PorB</fullName>
    </submittedName>
</protein>
<dbReference type="GO" id="GO:0030976">
    <property type="term" value="F:thiamine pyrophosphate binding"/>
    <property type="evidence" value="ECO:0007669"/>
    <property type="project" value="InterPro"/>
</dbReference>
<dbReference type="InterPro" id="IPR051479">
    <property type="entry name" value="PorB-like"/>
</dbReference>
<dbReference type="SUPFAM" id="SSF52518">
    <property type="entry name" value="Thiamin diphosphate-binding fold (THDP-binding)"/>
    <property type="match status" value="1"/>
</dbReference>
<sequence length="287" mass="31917">MPIKMIQDTADQRVYMNVTANQCPGCPENLATRLVMHIVFDHLKDEDPIIFGQGCGIGRDFLQRSGLGTHDSGIVGMLTAMKVRNIDRPIVVIDGDGQIDLGLEDLATSFQQGYKYLHVVCDNQAHAASGSHATGSTPPMARTSVRPTGKLRHPKHFALMLMFSGAEYVATASTSHPQDLERKIKAASTRLPAFIQILTPCNPSWGYDDNKGIEVSRFAVESGIWPLYEWKDGVFQRQNIMRKSSVRDYVGSQRRFAHLGDEGIAQMEEYVNDLNRMMIKLETGFSA</sequence>
<organism evidence="3 4">
    <name type="scientific">Geodia barretti</name>
    <name type="common">Barrett's horny sponge</name>
    <dbReference type="NCBI Taxonomy" id="519541"/>
    <lineage>
        <taxon>Eukaryota</taxon>
        <taxon>Metazoa</taxon>
        <taxon>Porifera</taxon>
        <taxon>Demospongiae</taxon>
        <taxon>Heteroscleromorpha</taxon>
        <taxon>Tetractinellida</taxon>
        <taxon>Astrophorina</taxon>
        <taxon>Geodiidae</taxon>
        <taxon>Geodia</taxon>
    </lineage>
</organism>
<dbReference type="PANTHER" id="PTHR42897:SF2">
    <property type="entry name" value="PYRUVATE SYNTHASE SUBUNIT PORB"/>
    <property type="match status" value="1"/>
</dbReference>
<dbReference type="GO" id="GO:0016491">
    <property type="term" value="F:oxidoreductase activity"/>
    <property type="evidence" value="ECO:0007669"/>
    <property type="project" value="UniProtKB-KW"/>
</dbReference>
<keyword evidence="3" id="KW-0670">Pyruvate</keyword>
<dbReference type="InterPro" id="IPR029061">
    <property type="entry name" value="THDP-binding"/>
</dbReference>
<dbReference type="Pfam" id="PF02775">
    <property type="entry name" value="TPP_enzyme_C"/>
    <property type="match status" value="1"/>
</dbReference>
<proteinExistence type="predicted"/>
<evidence type="ECO:0000256" key="1">
    <source>
        <dbReference type="ARBA" id="ARBA00023002"/>
    </source>
</evidence>
<dbReference type="Proteomes" id="UP001174909">
    <property type="component" value="Unassembled WGS sequence"/>
</dbReference>
<reference evidence="3" key="1">
    <citation type="submission" date="2023-03" db="EMBL/GenBank/DDBJ databases">
        <authorList>
            <person name="Steffen K."/>
            <person name="Cardenas P."/>
        </authorList>
    </citation>
    <scope>NUCLEOTIDE SEQUENCE</scope>
</reference>
<dbReference type="Gene3D" id="3.40.50.970">
    <property type="match status" value="1"/>
</dbReference>
<dbReference type="InterPro" id="IPR011766">
    <property type="entry name" value="TPP_enzyme_TPP-bd"/>
</dbReference>